<dbReference type="Pfam" id="PF13493">
    <property type="entry name" value="DUF4118"/>
    <property type="match status" value="1"/>
</dbReference>
<dbReference type="OrthoDB" id="9806130at2"/>
<dbReference type="InterPro" id="IPR036890">
    <property type="entry name" value="HATPase_C_sf"/>
</dbReference>
<keyword evidence="5" id="KW-0597">Phosphoprotein</keyword>
<comment type="subcellular location">
    <subcellularLocation>
        <location evidence="3">Cell membrane</location>
    </subcellularLocation>
    <subcellularLocation>
        <location evidence="2">Membrane</location>
        <topology evidence="2">Multi-pass membrane protein</topology>
    </subcellularLocation>
</comment>
<dbReference type="Pfam" id="PF02518">
    <property type="entry name" value="HATPase_c"/>
    <property type="match status" value="1"/>
</dbReference>
<keyword evidence="6" id="KW-0808">Transferase</keyword>
<dbReference type="InterPro" id="IPR036097">
    <property type="entry name" value="HisK_dim/P_sf"/>
</dbReference>
<proteinExistence type="predicted"/>
<evidence type="ECO:0000256" key="8">
    <source>
        <dbReference type="ARBA" id="ARBA00022741"/>
    </source>
</evidence>
<dbReference type="CDD" id="cd00075">
    <property type="entry name" value="HATPase"/>
    <property type="match status" value="1"/>
</dbReference>
<protein>
    <recommendedName>
        <fullName evidence="4">histidine kinase</fullName>
        <ecNumber evidence="4">2.7.13.3</ecNumber>
    </recommendedName>
</protein>
<evidence type="ECO:0000259" key="15">
    <source>
        <dbReference type="PROSITE" id="PS50109"/>
    </source>
</evidence>
<accession>A0A2A9CVJ0</accession>
<dbReference type="InterPro" id="IPR052023">
    <property type="entry name" value="Histidine_kinase_KdpD"/>
</dbReference>
<dbReference type="InterPro" id="IPR005467">
    <property type="entry name" value="His_kinase_dom"/>
</dbReference>
<dbReference type="PROSITE" id="PS50109">
    <property type="entry name" value="HIS_KIN"/>
    <property type="match status" value="1"/>
</dbReference>
<comment type="catalytic activity">
    <reaction evidence="1">
        <text>ATP + protein L-histidine = ADP + protein N-phospho-L-histidine.</text>
        <dbReference type="EC" id="2.7.13.3"/>
    </reaction>
</comment>
<dbReference type="RefSeq" id="WP_098461429.1">
    <property type="nucleotide sequence ID" value="NZ_PDJC01000001.1"/>
</dbReference>
<dbReference type="PANTHER" id="PTHR45569">
    <property type="entry name" value="SENSOR PROTEIN KDPD"/>
    <property type="match status" value="1"/>
</dbReference>
<dbReference type="SUPFAM" id="SSF55874">
    <property type="entry name" value="ATPase domain of HSP90 chaperone/DNA topoisomerase II/histidine kinase"/>
    <property type="match status" value="1"/>
</dbReference>
<feature type="transmembrane region" description="Helical" evidence="14">
    <location>
        <begin position="51"/>
        <end position="80"/>
    </location>
</feature>
<dbReference type="EC" id="2.7.13.3" evidence="4"/>
<keyword evidence="13 14" id="KW-0472">Membrane</keyword>
<gene>
    <name evidence="16" type="ORF">ATK74_2625</name>
</gene>
<dbReference type="PANTHER" id="PTHR45569:SF1">
    <property type="entry name" value="SENSOR PROTEIN KDPD"/>
    <property type="match status" value="1"/>
</dbReference>
<evidence type="ECO:0000313" key="16">
    <source>
        <dbReference type="EMBL" id="PFG18045.1"/>
    </source>
</evidence>
<dbReference type="GO" id="GO:0000155">
    <property type="term" value="F:phosphorelay sensor kinase activity"/>
    <property type="evidence" value="ECO:0007669"/>
    <property type="project" value="InterPro"/>
</dbReference>
<evidence type="ECO:0000256" key="13">
    <source>
        <dbReference type="ARBA" id="ARBA00023136"/>
    </source>
</evidence>
<dbReference type="SUPFAM" id="SSF47384">
    <property type="entry name" value="Homodimeric domain of signal transducing histidine kinase"/>
    <property type="match status" value="1"/>
</dbReference>
<dbReference type="SMART" id="SM00388">
    <property type="entry name" value="HisKA"/>
    <property type="match status" value="1"/>
</dbReference>
<keyword evidence="10" id="KW-0067">ATP-binding</keyword>
<dbReference type="Gene3D" id="3.30.565.10">
    <property type="entry name" value="Histidine kinase-like ATPase, C-terminal domain"/>
    <property type="match status" value="1"/>
</dbReference>
<dbReference type="InterPro" id="IPR025201">
    <property type="entry name" value="KdpD_TM"/>
</dbReference>
<evidence type="ECO:0000256" key="10">
    <source>
        <dbReference type="ARBA" id="ARBA00022840"/>
    </source>
</evidence>
<evidence type="ECO:0000313" key="17">
    <source>
        <dbReference type="Proteomes" id="UP000226079"/>
    </source>
</evidence>
<dbReference type="Pfam" id="PF00512">
    <property type="entry name" value="HisKA"/>
    <property type="match status" value="1"/>
</dbReference>
<feature type="transmembrane region" description="Helical" evidence="14">
    <location>
        <begin position="20"/>
        <end position="39"/>
    </location>
</feature>
<keyword evidence="17" id="KW-1185">Reference proteome</keyword>
<evidence type="ECO:0000256" key="4">
    <source>
        <dbReference type="ARBA" id="ARBA00012438"/>
    </source>
</evidence>
<evidence type="ECO:0000256" key="9">
    <source>
        <dbReference type="ARBA" id="ARBA00022777"/>
    </source>
</evidence>
<evidence type="ECO:0000256" key="7">
    <source>
        <dbReference type="ARBA" id="ARBA00022692"/>
    </source>
</evidence>
<dbReference type="AlphaFoldDB" id="A0A2A9CVJ0"/>
<evidence type="ECO:0000256" key="1">
    <source>
        <dbReference type="ARBA" id="ARBA00000085"/>
    </source>
</evidence>
<evidence type="ECO:0000256" key="11">
    <source>
        <dbReference type="ARBA" id="ARBA00022989"/>
    </source>
</evidence>
<dbReference type="InterPro" id="IPR004358">
    <property type="entry name" value="Sig_transdc_His_kin-like_C"/>
</dbReference>
<keyword evidence="9 16" id="KW-0418">Kinase</keyword>
<dbReference type="InterPro" id="IPR003661">
    <property type="entry name" value="HisK_dim/P_dom"/>
</dbReference>
<dbReference type="EMBL" id="PDJC01000001">
    <property type="protein sequence ID" value="PFG18045.1"/>
    <property type="molecule type" value="Genomic_DNA"/>
</dbReference>
<name>A0A2A9CVJ0_9ACTN</name>
<dbReference type="Gene3D" id="1.20.120.620">
    <property type="entry name" value="Backbone structure of the membrane domain of e. Coli histidine kinase receptor kdpd"/>
    <property type="match status" value="1"/>
</dbReference>
<dbReference type="Proteomes" id="UP000226079">
    <property type="component" value="Unassembled WGS sequence"/>
</dbReference>
<keyword evidence="7 14" id="KW-0812">Transmembrane</keyword>
<dbReference type="InterPro" id="IPR038318">
    <property type="entry name" value="KdpD_sf"/>
</dbReference>
<evidence type="ECO:0000256" key="12">
    <source>
        <dbReference type="ARBA" id="ARBA00023012"/>
    </source>
</evidence>
<dbReference type="PRINTS" id="PR00344">
    <property type="entry name" value="BCTRLSENSOR"/>
</dbReference>
<evidence type="ECO:0000256" key="2">
    <source>
        <dbReference type="ARBA" id="ARBA00004141"/>
    </source>
</evidence>
<keyword evidence="8" id="KW-0547">Nucleotide-binding</keyword>
<keyword evidence="11 14" id="KW-1133">Transmembrane helix</keyword>
<evidence type="ECO:0000256" key="5">
    <source>
        <dbReference type="ARBA" id="ARBA00022553"/>
    </source>
</evidence>
<sequence length="459" mass="47750">MSQQLGEAGTTGPRLSGRRRLYGLAVAAIGAPLLTACLIGIRDDLRLDTVLLLFVLVAVAASAVGGVIPAVAASLLSLGMANFFFTPPYGSLWVQNPSELVDLVVFAAVAIGVGIGTEASARATGRAERGRIEAAWLTGLANRATRPDSVERALSEARTVYGANRAALLEDDRVLASSGEAGPDDQQLSVDAGGGRRLELSGPERIGQDRSLLDALAQTTGRLWQAQRLAEQARRAEELAKVDELRASLLAAVGHDLRNPLAAITAAASTLEQTDIELTEADRAELLAAISEHAGRLNSIISNLLDASRLQAGALSVHPAPTDLLDVLAGVIAPGRSWITLDLPEDLPLLSADAGLLERVLANLIDNAGRHGHEAEVQVSAAIENGRGVIRVIDHGPGVAPQRLTEIFAPFQHFGDRVTNGVGLGLAIAKGFTEAMGGTLVASPTRGGGLTMTVTLEVA</sequence>
<keyword evidence="12" id="KW-0902">Two-component regulatory system</keyword>
<organism evidence="16 17">
    <name type="scientific">Propionicimonas paludicola</name>
    <dbReference type="NCBI Taxonomy" id="185243"/>
    <lineage>
        <taxon>Bacteria</taxon>
        <taxon>Bacillati</taxon>
        <taxon>Actinomycetota</taxon>
        <taxon>Actinomycetes</taxon>
        <taxon>Propionibacteriales</taxon>
        <taxon>Nocardioidaceae</taxon>
        <taxon>Propionicimonas</taxon>
    </lineage>
</organism>
<dbReference type="GO" id="GO:0005524">
    <property type="term" value="F:ATP binding"/>
    <property type="evidence" value="ECO:0007669"/>
    <property type="project" value="UniProtKB-KW"/>
</dbReference>
<reference evidence="16 17" key="1">
    <citation type="submission" date="2017-10" db="EMBL/GenBank/DDBJ databases">
        <title>Sequencing the genomes of 1000 actinobacteria strains.</title>
        <authorList>
            <person name="Klenk H.-P."/>
        </authorList>
    </citation>
    <scope>NUCLEOTIDE SEQUENCE [LARGE SCALE GENOMIC DNA]</scope>
    <source>
        <strain evidence="16 17">DSM 15597</strain>
    </source>
</reference>
<evidence type="ECO:0000256" key="3">
    <source>
        <dbReference type="ARBA" id="ARBA00004236"/>
    </source>
</evidence>
<dbReference type="GO" id="GO:0005886">
    <property type="term" value="C:plasma membrane"/>
    <property type="evidence" value="ECO:0007669"/>
    <property type="project" value="UniProtKB-SubCell"/>
</dbReference>
<dbReference type="Gene3D" id="1.10.287.130">
    <property type="match status" value="1"/>
</dbReference>
<dbReference type="SMART" id="SM00387">
    <property type="entry name" value="HATPase_c"/>
    <property type="match status" value="1"/>
</dbReference>
<comment type="caution">
    <text evidence="16">The sequence shown here is derived from an EMBL/GenBank/DDBJ whole genome shotgun (WGS) entry which is preliminary data.</text>
</comment>
<evidence type="ECO:0000256" key="6">
    <source>
        <dbReference type="ARBA" id="ARBA00022679"/>
    </source>
</evidence>
<feature type="domain" description="Histidine kinase" evidence="15">
    <location>
        <begin position="252"/>
        <end position="459"/>
    </location>
</feature>
<dbReference type="CDD" id="cd00082">
    <property type="entry name" value="HisKA"/>
    <property type="match status" value="1"/>
</dbReference>
<dbReference type="InterPro" id="IPR003594">
    <property type="entry name" value="HATPase_dom"/>
</dbReference>
<evidence type="ECO:0000256" key="14">
    <source>
        <dbReference type="SAM" id="Phobius"/>
    </source>
</evidence>